<reference evidence="3 4" key="1">
    <citation type="submission" date="2020-05" db="EMBL/GenBank/DDBJ databases">
        <title>Genome sequence of Kribbella sandramycini ATCC 39419.</title>
        <authorList>
            <person name="Maclea K.S."/>
            <person name="Fair J.L."/>
        </authorList>
    </citation>
    <scope>NUCLEOTIDE SEQUENCE [LARGE SCALE GENOMIC DNA]</scope>
    <source>
        <strain evidence="3 4">ATCC 39419</strain>
    </source>
</reference>
<protein>
    <submittedName>
        <fullName evidence="3">NAD(P)H-binding protein</fullName>
    </submittedName>
    <submittedName>
        <fullName evidence="2">Putative NADH-flavin reductase</fullName>
    </submittedName>
</protein>
<dbReference type="PANTHER" id="PTHR43355:SF2">
    <property type="entry name" value="FLAVIN REDUCTASE (NADPH)"/>
    <property type="match status" value="1"/>
</dbReference>
<dbReference type="InterPro" id="IPR051606">
    <property type="entry name" value="Polyketide_Oxido-like"/>
</dbReference>
<dbReference type="Proteomes" id="UP000534306">
    <property type="component" value="Unassembled WGS sequence"/>
</dbReference>
<reference evidence="2 5" key="2">
    <citation type="submission" date="2020-08" db="EMBL/GenBank/DDBJ databases">
        <title>Sequencing the genomes of 1000 actinobacteria strains.</title>
        <authorList>
            <person name="Klenk H.-P."/>
        </authorList>
    </citation>
    <scope>NUCLEOTIDE SEQUENCE [LARGE SCALE GENOMIC DNA]</scope>
    <source>
        <strain evidence="2 5">DSM 15626</strain>
    </source>
</reference>
<dbReference type="SUPFAM" id="SSF51735">
    <property type="entry name" value="NAD(P)-binding Rossmann-fold domains"/>
    <property type="match status" value="1"/>
</dbReference>
<dbReference type="RefSeq" id="WP_171678273.1">
    <property type="nucleotide sequence ID" value="NZ_BAAAGT010000001.1"/>
</dbReference>
<evidence type="ECO:0000259" key="1">
    <source>
        <dbReference type="Pfam" id="PF13460"/>
    </source>
</evidence>
<evidence type="ECO:0000313" key="4">
    <source>
        <dbReference type="Proteomes" id="UP000534306"/>
    </source>
</evidence>
<dbReference type="InterPro" id="IPR036291">
    <property type="entry name" value="NAD(P)-bd_dom_sf"/>
</dbReference>
<dbReference type="PANTHER" id="PTHR43355">
    <property type="entry name" value="FLAVIN REDUCTASE (NADPH)"/>
    <property type="match status" value="1"/>
</dbReference>
<comment type="caution">
    <text evidence="3">The sequence shown here is derived from an EMBL/GenBank/DDBJ whole genome shotgun (WGS) entry which is preliminary data.</text>
</comment>
<gene>
    <name evidence="2" type="ORF">HNR71_001661</name>
    <name evidence="3" type="ORF">HPO96_32735</name>
</gene>
<proteinExistence type="predicted"/>
<dbReference type="EMBL" id="JACHKF010000001">
    <property type="protein sequence ID" value="MBB6566024.1"/>
    <property type="molecule type" value="Genomic_DNA"/>
</dbReference>
<accession>A0A7Y4L5Z5</accession>
<dbReference type="InterPro" id="IPR016040">
    <property type="entry name" value="NAD(P)-bd_dom"/>
</dbReference>
<dbReference type="Gene3D" id="3.40.50.720">
    <property type="entry name" value="NAD(P)-binding Rossmann-like Domain"/>
    <property type="match status" value="1"/>
</dbReference>
<keyword evidence="4" id="KW-1185">Reference proteome</keyword>
<evidence type="ECO:0000313" key="3">
    <source>
        <dbReference type="EMBL" id="NOL45025.1"/>
    </source>
</evidence>
<organism evidence="3 4">
    <name type="scientific">Kribbella sandramycini</name>
    <dbReference type="NCBI Taxonomy" id="60450"/>
    <lineage>
        <taxon>Bacteria</taxon>
        <taxon>Bacillati</taxon>
        <taxon>Actinomycetota</taxon>
        <taxon>Actinomycetes</taxon>
        <taxon>Propionibacteriales</taxon>
        <taxon>Kribbellaceae</taxon>
        <taxon>Kribbella</taxon>
    </lineage>
</organism>
<sequence length="199" mass="20563">MSRILVVGAGGRAGGAAREEAARRGHDVTPVRRAGGGPYVAGDVTDAVRLAELAEGHDAVIAAVYDGGSDPAVFFPKAARALVDGLSTVGVGRLVWVGLASILPTADGVLLMDTEGYPNEYRPLYLAHQAALETFAASGLDWVSVAPAGDFEHDDPARVGGYRVVPASASARISYADLAIALVDEVERPEHHQVAVGVV</sequence>
<dbReference type="Pfam" id="PF13460">
    <property type="entry name" value="NAD_binding_10"/>
    <property type="match status" value="1"/>
</dbReference>
<name>A0A7Y4L5Z5_9ACTN</name>
<dbReference type="GO" id="GO:0016646">
    <property type="term" value="F:oxidoreductase activity, acting on the CH-NH group of donors, NAD or NADP as acceptor"/>
    <property type="evidence" value="ECO:0007669"/>
    <property type="project" value="TreeGrafter"/>
</dbReference>
<dbReference type="Proteomes" id="UP000553957">
    <property type="component" value="Unassembled WGS sequence"/>
</dbReference>
<feature type="domain" description="NAD(P)-binding" evidence="1">
    <location>
        <begin position="8"/>
        <end position="189"/>
    </location>
</feature>
<evidence type="ECO:0000313" key="2">
    <source>
        <dbReference type="EMBL" id="MBB6566024.1"/>
    </source>
</evidence>
<dbReference type="EMBL" id="JABJRC010000010">
    <property type="protein sequence ID" value="NOL45025.1"/>
    <property type="molecule type" value="Genomic_DNA"/>
</dbReference>
<dbReference type="AlphaFoldDB" id="A0A7Y4L5Z5"/>
<evidence type="ECO:0000313" key="5">
    <source>
        <dbReference type="Proteomes" id="UP000553957"/>
    </source>
</evidence>